<dbReference type="EMBL" id="JBDPZC010000001">
    <property type="protein sequence ID" value="MEO3711291.1"/>
    <property type="molecule type" value="Genomic_DNA"/>
</dbReference>
<reference evidence="8 9" key="1">
    <citation type="submission" date="2024-05" db="EMBL/GenBank/DDBJ databases">
        <title>Roseateles sp. 2.12 16S ribosomal RNA gene Genome sequencing and assembly.</title>
        <authorList>
            <person name="Woo H."/>
        </authorList>
    </citation>
    <scope>NUCLEOTIDE SEQUENCE [LARGE SCALE GENOMIC DNA]</scope>
    <source>
        <strain evidence="8 9">2.12</strain>
    </source>
</reference>
<comment type="similarity">
    <text evidence="1">Belongs to the 'phage' integrase family.</text>
</comment>
<proteinExistence type="inferred from homology"/>
<dbReference type="Gene3D" id="1.10.443.10">
    <property type="entry name" value="Intergrase catalytic core"/>
    <property type="match status" value="1"/>
</dbReference>
<evidence type="ECO:0000256" key="3">
    <source>
        <dbReference type="ARBA" id="ARBA00023125"/>
    </source>
</evidence>
<dbReference type="InterPro" id="IPR050090">
    <property type="entry name" value="Tyrosine_recombinase_XerCD"/>
</dbReference>
<dbReference type="PROSITE" id="PS51900">
    <property type="entry name" value="CB"/>
    <property type="match status" value="1"/>
</dbReference>
<evidence type="ECO:0000313" key="9">
    <source>
        <dbReference type="Proteomes" id="UP001462640"/>
    </source>
</evidence>
<evidence type="ECO:0000256" key="1">
    <source>
        <dbReference type="ARBA" id="ARBA00008857"/>
    </source>
</evidence>
<dbReference type="InterPro" id="IPR004107">
    <property type="entry name" value="Integrase_SAM-like_N"/>
</dbReference>
<dbReference type="InterPro" id="IPR044068">
    <property type="entry name" value="CB"/>
</dbReference>
<dbReference type="PANTHER" id="PTHR30349">
    <property type="entry name" value="PHAGE INTEGRASE-RELATED"/>
    <property type="match status" value="1"/>
</dbReference>
<dbReference type="Proteomes" id="UP001462640">
    <property type="component" value="Unassembled WGS sequence"/>
</dbReference>
<dbReference type="InterPro" id="IPR013762">
    <property type="entry name" value="Integrase-like_cat_sf"/>
</dbReference>
<dbReference type="InterPro" id="IPR002104">
    <property type="entry name" value="Integrase_catalytic"/>
</dbReference>
<keyword evidence="2" id="KW-0229">DNA integration</keyword>
<keyword evidence="9" id="KW-1185">Reference proteome</keyword>
<dbReference type="PANTHER" id="PTHR30349:SF64">
    <property type="entry name" value="PROPHAGE INTEGRASE INTD-RELATED"/>
    <property type="match status" value="1"/>
</dbReference>
<dbReference type="InterPro" id="IPR010998">
    <property type="entry name" value="Integrase_recombinase_N"/>
</dbReference>
<dbReference type="Pfam" id="PF00589">
    <property type="entry name" value="Phage_integrase"/>
    <property type="match status" value="1"/>
</dbReference>
<evidence type="ECO:0000313" key="8">
    <source>
        <dbReference type="EMBL" id="MEO3711291.1"/>
    </source>
</evidence>
<feature type="domain" description="Tyr recombinase" evidence="6">
    <location>
        <begin position="104"/>
        <end position="283"/>
    </location>
</feature>
<dbReference type="Gene3D" id="1.10.150.130">
    <property type="match status" value="1"/>
</dbReference>
<organism evidence="8 9">
    <name type="scientific">Roseateles flavus</name>
    <dbReference type="NCBI Taxonomy" id="3149041"/>
    <lineage>
        <taxon>Bacteria</taxon>
        <taxon>Pseudomonadati</taxon>
        <taxon>Pseudomonadota</taxon>
        <taxon>Betaproteobacteria</taxon>
        <taxon>Burkholderiales</taxon>
        <taxon>Sphaerotilaceae</taxon>
        <taxon>Roseateles</taxon>
    </lineage>
</organism>
<evidence type="ECO:0000259" key="7">
    <source>
        <dbReference type="PROSITE" id="PS51900"/>
    </source>
</evidence>
<dbReference type="InterPro" id="IPR011010">
    <property type="entry name" value="DNA_brk_join_enz"/>
</dbReference>
<evidence type="ECO:0000256" key="5">
    <source>
        <dbReference type="PROSITE-ProRule" id="PRU01248"/>
    </source>
</evidence>
<sequence>MKPSSEAVSPLRQRMVEDMRMRKLEPKTRTAYLRAVRKLATFLQRSPDTATVEDLRRFQLYLVDQGTSPITLNATITGLKFFFDITLGRGELMARMQTVRVPQKLPVVLSRDEVARLIAAAPNPKSQTALSVAYATGLRVSEVVALKVTDIDSQRMTLRVEQGKGGKDRYAMPSPVLLERLRAWWRLAHAQGKMLPGGWLFPGMNPVEPLTARQLNRAVHIAAQTARIDKRVTMHTLRHSFATHLLEQKVDIRVIQVMLGHKKLETTSIYTHVATEILREVVNPLEAVQPAHSVHPSAP</sequence>
<gene>
    <name evidence="8" type="ORF">ABDJ40_00765</name>
</gene>
<dbReference type="Pfam" id="PF13495">
    <property type="entry name" value="Phage_int_SAM_4"/>
    <property type="match status" value="1"/>
</dbReference>
<dbReference type="RefSeq" id="WP_347604785.1">
    <property type="nucleotide sequence ID" value="NZ_JBDPZC010000001.1"/>
</dbReference>
<name>A0ABV0G8A9_9BURK</name>
<evidence type="ECO:0000256" key="2">
    <source>
        <dbReference type="ARBA" id="ARBA00022908"/>
    </source>
</evidence>
<accession>A0ABV0G8A9</accession>
<dbReference type="PROSITE" id="PS51898">
    <property type="entry name" value="TYR_RECOMBINASE"/>
    <property type="match status" value="1"/>
</dbReference>
<evidence type="ECO:0000259" key="6">
    <source>
        <dbReference type="PROSITE" id="PS51898"/>
    </source>
</evidence>
<evidence type="ECO:0000256" key="4">
    <source>
        <dbReference type="ARBA" id="ARBA00023172"/>
    </source>
</evidence>
<dbReference type="SUPFAM" id="SSF56349">
    <property type="entry name" value="DNA breaking-rejoining enzymes"/>
    <property type="match status" value="1"/>
</dbReference>
<keyword evidence="4" id="KW-0233">DNA recombination</keyword>
<keyword evidence="3 5" id="KW-0238">DNA-binding</keyword>
<comment type="caution">
    <text evidence="8">The sequence shown here is derived from an EMBL/GenBank/DDBJ whole genome shotgun (WGS) entry which is preliminary data.</text>
</comment>
<feature type="domain" description="Core-binding (CB)" evidence="7">
    <location>
        <begin position="6"/>
        <end position="87"/>
    </location>
</feature>
<protein>
    <submittedName>
        <fullName evidence="8">Site-specific integrase</fullName>
    </submittedName>
</protein>